<evidence type="ECO:0000259" key="3">
    <source>
        <dbReference type="Pfam" id="PF13568"/>
    </source>
</evidence>
<proteinExistence type="predicted"/>
<evidence type="ECO:0000313" key="4">
    <source>
        <dbReference type="EMBL" id="RAK02266.1"/>
    </source>
</evidence>
<dbReference type="InterPro" id="IPR025665">
    <property type="entry name" value="Beta-barrel_OMP_2"/>
</dbReference>
<feature type="transmembrane region" description="Helical" evidence="2">
    <location>
        <begin position="46"/>
        <end position="69"/>
    </location>
</feature>
<feature type="region of interest" description="Disordered" evidence="1">
    <location>
        <begin position="72"/>
        <end position="191"/>
    </location>
</feature>
<sequence length="452" mass="50863">MKDSIHKKLTEHIRKTVGRHEVSYEPGSWEEFQRLRNRRRQRQPFVWFRYAMAACLLLGMLGVPLWLYVKPSDSPEQSVRRPQPVNPNDQPEVAQQRSANPVLDQAAGATKPVNQPSLSRNKDLPQDRIAWRNALPRQKEGYESRSDTERQITLEARRNRQKELRQPILTQSTERLPDNKNTASRSEETVKLAGPPGSLALIKPRAQPAYRWSLRPLGLPLSMEPTEPLTAQADRSKTGRNPVWSVGLAPQSVYAAGSSAKATVGGGLFSEIPLSKRFSLSTGLSMARQTLGTAESGPLITWLSPHLVSTDIRLTTLDVPLNVRFRPKRLSRTGMYVEAGLSSLAFLNERYAETYEQQREVTVLVMGSDGQEQAVTQYVTEQQTVTHSEPAFQRIYWGRLVNVSIGVERRLGKQFRLSAEPYLKYPIGPFTRENLMLGSGGVSLRLGFRAGR</sequence>
<keyword evidence="2" id="KW-0472">Membrane</keyword>
<feature type="domain" description="Outer membrane protein beta-barrel" evidence="3">
    <location>
        <begin position="259"/>
        <end position="417"/>
    </location>
</feature>
<keyword evidence="5" id="KW-1185">Reference proteome</keyword>
<accession>A0A327XDC6</accession>
<dbReference type="Proteomes" id="UP000248790">
    <property type="component" value="Unassembled WGS sequence"/>
</dbReference>
<feature type="compositionally biased region" description="Polar residues" evidence="1">
    <location>
        <begin position="168"/>
        <end position="184"/>
    </location>
</feature>
<keyword evidence="2" id="KW-0812">Transmembrane</keyword>
<dbReference type="AlphaFoldDB" id="A0A327XDC6"/>
<dbReference type="OrthoDB" id="1419682at2"/>
<gene>
    <name evidence="4" type="ORF">LX87_00386</name>
</gene>
<dbReference type="Pfam" id="PF13568">
    <property type="entry name" value="OMP_b-brl_2"/>
    <property type="match status" value="1"/>
</dbReference>
<keyword evidence="2" id="KW-1133">Transmembrane helix</keyword>
<protein>
    <submittedName>
        <fullName evidence="4">Outer membrane protein with beta-barrel domain</fullName>
    </submittedName>
</protein>
<feature type="compositionally biased region" description="Basic and acidic residues" evidence="1">
    <location>
        <begin position="137"/>
        <end position="165"/>
    </location>
</feature>
<feature type="compositionally biased region" description="Basic and acidic residues" evidence="1">
    <location>
        <begin position="120"/>
        <end position="130"/>
    </location>
</feature>
<evidence type="ECO:0000313" key="5">
    <source>
        <dbReference type="Proteomes" id="UP000248790"/>
    </source>
</evidence>
<evidence type="ECO:0000256" key="2">
    <source>
        <dbReference type="SAM" id="Phobius"/>
    </source>
</evidence>
<name>A0A327XDC6_LARAB</name>
<reference evidence="4 5" key="1">
    <citation type="submission" date="2018-06" db="EMBL/GenBank/DDBJ databases">
        <title>Genomic Encyclopedia of Archaeal and Bacterial Type Strains, Phase II (KMG-II): from individual species to whole genera.</title>
        <authorList>
            <person name="Goeker M."/>
        </authorList>
    </citation>
    <scope>NUCLEOTIDE SEQUENCE [LARGE SCALE GENOMIC DNA]</scope>
    <source>
        <strain evidence="4 5">DSM 21851</strain>
    </source>
</reference>
<dbReference type="RefSeq" id="WP_111626478.1">
    <property type="nucleotide sequence ID" value="NZ_QLMC01000001.1"/>
</dbReference>
<evidence type="ECO:0000256" key="1">
    <source>
        <dbReference type="SAM" id="MobiDB-lite"/>
    </source>
</evidence>
<organism evidence="4 5">
    <name type="scientific">Larkinella arboricola</name>
    <dbReference type="NCBI Taxonomy" id="643671"/>
    <lineage>
        <taxon>Bacteria</taxon>
        <taxon>Pseudomonadati</taxon>
        <taxon>Bacteroidota</taxon>
        <taxon>Cytophagia</taxon>
        <taxon>Cytophagales</taxon>
        <taxon>Spirosomataceae</taxon>
        <taxon>Larkinella</taxon>
    </lineage>
</organism>
<comment type="caution">
    <text evidence="4">The sequence shown here is derived from an EMBL/GenBank/DDBJ whole genome shotgun (WGS) entry which is preliminary data.</text>
</comment>
<feature type="compositionally biased region" description="Polar residues" evidence="1">
    <location>
        <begin position="86"/>
        <end position="99"/>
    </location>
</feature>
<dbReference type="EMBL" id="QLMC01000001">
    <property type="protein sequence ID" value="RAK02266.1"/>
    <property type="molecule type" value="Genomic_DNA"/>
</dbReference>